<evidence type="ECO:0000256" key="8">
    <source>
        <dbReference type="ARBA" id="ARBA00022833"/>
    </source>
</evidence>
<evidence type="ECO:0000256" key="6">
    <source>
        <dbReference type="ARBA" id="ARBA00022729"/>
    </source>
</evidence>
<feature type="binding site" evidence="12">
    <location>
        <position position="544"/>
    </location>
    <ligand>
        <name>Zn(2+)</name>
        <dbReference type="ChEBI" id="CHEBI:29105"/>
        <note>catalytic</note>
    </ligand>
</feature>
<feature type="compositionally biased region" description="Low complexity" evidence="14">
    <location>
        <begin position="398"/>
        <end position="408"/>
    </location>
</feature>
<gene>
    <name evidence="16" type="ORF">ONZ51_g11349</name>
</gene>
<comment type="cofactor">
    <cofactor evidence="12">
        <name>Zn(2+)</name>
        <dbReference type="ChEBI" id="CHEBI:29105"/>
    </cofactor>
    <text evidence="12">Binds 1 zinc ion per subunit.</text>
</comment>
<feature type="binding site" evidence="12">
    <location>
        <position position="569"/>
    </location>
    <ligand>
        <name>Zn(2+)</name>
        <dbReference type="ChEBI" id="CHEBI:29105"/>
        <note>catalytic</note>
    </ligand>
</feature>
<dbReference type="PANTHER" id="PTHR33478:SF1">
    <property type="entry name" value="EXTRACELLULAR METALLOPROTEINASE MEP"/>
    <property type="match status" value="1"/>
</dbReference>
<feature type="domain" description="FTP" evidence="15">
    <location>
        <begin position="236"/>
        <end position="272"/>
    </location>
</feature>
<evidence type="ECO:0000256" key="7">
    <source>
        <dbReference type="ARBA" id="ARBA00022801"/>
    </source>
</evidence>
<dbReference type="Pfam" id="PF07504">
    <property type="entry name" value="FTP"/>
    <property type="match status" value="1"/>
</dbReference>
<feature type="binding site" evidence="12">
    <location>
        <position position="540"/>
    </location>
    <ligand>
        <name>Zn(2+)</name>
        <dbReference type="ChEBI" id="CHEBI:29105"/>
        <note>catalytic</note>
    </ligand>
</feature>
<evidence type="ECO:0000256" key="14">
    <source>
        <dbReference type="SAM" id="MobiDB-lite"/>
    </source>
</evidence>
<dbReference type="GO" id="GO:0008270">
    <property type="term" value="F:zinc ion binding"/>
    <property type="evidence" value="ECO:0007669"/>
    <property type="project" value="InterPro"/>
</dbReference>
<organism evidence="16 17">
    <name type="scientific">Trametes cubensis</name>
    <dbReference type="NCBI Taxonomy" id="1111947"/>
    <lineage>
        <taxon>Eukaryota</taxon>
        <taxon>Fungi</taxon>
        <taxon>Dikarya</taxon>
        <taxon>Basidiomycota</taxon>
        <taxon>Agaricomycotina</taxon>
        <taxon>Agaricomycetes</taxon>
        <taxon>Polyporales</taxon>
        <taxon>Polyporaceae</taxon>
        <taxon>Trametes</taxon>
    </lineage>
</organism>
<dbReference type="Gene3D" id="1.10.390.10">
    <property type="entry name" value="Neutral Protease Domain 2"/>
    <property type="match status" value="1"/>
</dbReference>
<evidence type="ECO:0000256" key="10">
    <source>
        <dbReference type="ARBA" id="ARBA00023145"/>
    </source>
</evidence>
<evidence type="ECO:0000259" key="15">
    <source>
        <dbReference type="Pfam" id="PF07504"/>
    </source>
</evidence>
<dbReference type="SUPFAM" id="SSF55486">
    <property type="entry name" value="Metalloproteases ('zincins'), catalytic domain"/>
    <property type="match status" value="1"/>
</dbReference>
<keyword evidence="4 13" id="KW-0645">Protease</keyword>
<evidence type="ECO:0000256" key="5">
    <source>
        <dbReference type="ARBA" id="ARBA00022723"/>
    </source>
</evidence>
<dbReference type="EC" id="3.4.24.-" evidence="13"/>
<sequence>MYDEADLLAPTLLTSSSMDLFETSSARALDHVRDISTYRATRWSDGGLLRTTYTGDLVLHFDSLKNSPGMGTSGGSGKSPSQTKKHRSYDRKKEASVSSMRYHYCTVDLVTTRPIASAARSRVCDVRLSAPKMFAFKKVFASVFLAVLCATTATAVPYPSNAKFATHRTREISQDFKIETYHPESSYETFGEGIDHPLSKRSDASIEEAAAAFVQSRTGVQADAVHVRTSFEGDAASHVYVKQQLNGIPFANAVANVAFNKDNKVVAFGSSFVKVPSKKTAPAAPSVTVEDGIASAEKALNGKYDAENFPEPTLEYFAKDDGSAVLTHVFQVRNEDAGTWYEAFVDAHTGDLVSVTDFRSKASYLVLPIYKEILTQGFQTLTDPQDTTASPQGWHSDGTTSTTSTAGNNAIAFKGSQSATTSQSSSGLVFNYPTNPNQAPTTTANVNAARVNAFYVVNTIHDITYKYGFTESAFNFQNNNFGKGGAGNDRVTISVQDSNGIDNADFATPPDGQSGRMRMFLWDFTNPERDGALENDIVTHENTHGITNRMTGGGTGRCLQTLESGGMGEGWWTEHKNATVVDYVLGQYVINDPAGIRSHPYSTDATVNPLRYSSLPTLNEVHDIGEVWANMLHNVYAALVADHGFSDTAHTDPTTTGGNTVFLHLFIDALPIQPCNPTFLTARDAWIQADANRFGGANFCTLWKAFASRGLGVNAANHRDDTTIPDECQ</sequence>
<feature type="active site" evidence="11">
    <location>
        <position position="541"/>
    </location>
</feature>
<dbReference type="GO" id="GO:0004222">
    <property type="term" value="F:metalloendopeptidase activity"/>
    <property type="evidence" value="ECO:0007669"/>
    <property type="project" value="InterPro"/>
</dbReference>
<comment type="similarity">
    <text evidence="2 13">Belongs to the peptidase M36 family.</text>
</comment>
<dbReference type="AlphaFoldDB" id="A0AAD7TKH7"/>
<evidence type="ECO:0000256" key="2">
    <source>
        <dbReference type="ARBA" id="ARBA00006006"/>
    </source>
</evidence>
<accession>A0AAD7TKH7</accession>
<comment type="subcellular location">
    <subcellularLocation>
        <location evidence="1 13">Secreted</location>
    </subcellularLocation>
</comment>
<keyword evidence="7 13" id="KW-0378">Hydrolase</keyword>
<dbReference type="InterPro" id="IPR001842">
    <property type="entry name" value="Peptidase_M36"/>
</dbReference>
<dbReference type="PANTHER" id="PTHR33478">
    <property type="entry name" value="EXTRACELLULAR METALLOPROTEINASE MEP"/>
    <property type="match status" value="1"/>
</dbReference>
<keyword evidence="3 13" id="KW-0964">Secreted</keyword>
<comment type="caution">
    <text evidence="16">The sequence shown here is derived from an EMBL/GenBank/DDBJ whole genome shotgun (WGS) entry which is preliminary data.</text>
</comment>
<evidence type="ECO:0000313" key="17">
    <source>
        <dbReference type="Proteomes" id="UP001215151"/>
    </source>
</evidence>
<feature type="compositionally biased region" description="Polar residues" evidence="14">
    <location>
        <begin position="382"/>
        <end position="393"/>
    </location>
</feature>
<protein>
    <recommendedName>
        <fullName evidence="13">Extracellular metalloproteinase</fullName>
        <ecNumber evidence="13">3.4.24.-</ecNumber>
    </recommendedName>
    <alternativeName>
        <fullName evidence="13">Fungalysin</fullName>
    </alternativeName>
</protein>
<keyword evidence="10 13" id="KW-0865">Zymogen</keyword>
<evidence type="ECO:0000313" key="16">
    <source>
        <dbReference type="EMBL" id="KAJ8457738.1"/>
    </source>
</evidence>
<keyword evidence="6" id="KW-0732">Signal</keyword>
<feature type="region of interest" description="Disordered" evidence="14">
    <location>
        <begin position="382"/>
        <end position="408"/>
    </location>
</feature>
<keyword evidence="17" id="KW-1185">Reference proteome</keyword>
<dbReference type="InterPro" id="IPR050371">
    <property type="entry name" value="Fungal_virulence_M36"/>
</dbReference>
<dbReference type="Pfam" id="PF02128">
    <property type="entry name" value="Peptidase_M36"/>
    <property type="match status" value="1"/>
</dbReference>
<proteinExistence type="inferred from homology"/>
<keyword evidence="5 12" id="KW-0479">Metal-binding</keyword>
<dbReference type="InterPro" id="IPR027268">
    <property type="entry name" value="Peptidase_M4/M1_CTD_sf"/>
</dbReference>
<keyword evidence="9 13" id="KW-0482">Metalloprotease</keyword>
<dbReference type="InterPro" id="IPR011096">
    <property type="entry name" value="FTP_domain"/>
</dbReference>
<dbReference type="PRINTS" id="PR00999">
    <property type="entry name" value="FUNGALYSIN"/>
</dbReference>
<evidence type="ECO:0000256" key="1">
    <source>
        <dbReference type="ARBA" id="ARBA00004613"/>
    </source>
</evidence>
<evidence type="ECO:0000256" key="9">
    <source>
        <dbReference type="ARBA" id="ARBA00023049"/>
    </source>
</evidence>
<evidence type="ECO:0000256" key="3">
    <source>
        <dbReference type="ARBA" id="ARBA00022525"/>
    </source>
</evidence>
<dbReference type="CDD" id="cd09596">
    <property type="entry name" value="M36"/>
    <property type="match status" value="1"/>
</dbReference>
<dbReference type="GO" id="GO:0005615">
    <property type="term" value="C:extracellular space"/>
    <property type="evidence" value="ECO:0007669"/>
    <property type="project" value="InterPro"/>
</dbReference>
<feature type="region of interest" description="Disordered" evidence="14">
    <location>
        <begin position="69"/>
        <end position="95"/>
    </location>
</feature>
<evidence type="ECO:0000256" key="12">
    <source>
        <dbReference type="PIRSR" id="PIRSR601842-2"/>
    </source>
</evidence>
<dbReference type="Gene3D" id="3.10.170.10">
    <property type="match status" value="1"/>
</dbReference>
<dbReference type="Proteomes" id="UP001215151">
    <property type="component" value="Unassembled WGS sequence"/>
</dbReference>
<evidence type="ECO:0000256" key="13">
    <source>
        <dbReference type="RuleBase" id="RU364017"/>
    </source>
</evidence>
<name>A0AAD7TKH7_9APHY</name>
<keyword evidence="8 12" id="KW-0862">Zinc</keyword>
<evidence type="ECO:0000256" key="11">
    <source>
        <dbReference type="PIRSR" id="PIRSR601842-1"/>
    </source>
</evidence>
<evidence type="ECO:0000256" key="4">
    <source>
        <dbReference type="ARBA" id="ARBA00022670"/>
    </source>
</evidence>
<reference evidence="16" key="1">
    <citation type="submission" date="2022-11" db="EMBL/GenBank/DDBJ databases">
        <title>Genome Sequence of Cubamyces cubensis.</title>
        <authorList>
            <person name="Buettner E."/>
        </authorList>
    </citation>
    <scope>NUCLEOTIDE SEQUENCE</scope>
    <source>
        <strain evidence="16">MPL-01</strain>
    </source>
</reference>
<dbReference type="EMBL" id="JAPEVG010000530">
    <property type="protein sequence ID" value="KAJ8457738.1"/>
    <property type="molecule type" value="Genomic_DNA"/>
</dbReference>
<dbReference type="GO" id="GO:0006508">
    <property type="term" value="P:proteolysis"/>
    <property type="evidence" value="ECO:0007669"/>
    <property type="project" value="UniProtKB-KW"/>
</dbReference>